<feature type="transmembrane region" description="Helical" evidence="6">
    <location>
        <begin position="45"/>
        <end position="64"/>
    </location>
</feature>
<feature type="transmembrane region" description="Helical" evidence="6">
    <location>
        <begin position="383"/>
        <end position="400"/>
    </location>
</feature>
<dbReference type="InterPro" id="IPR050833">
    <property type="entry name" value="Poly_Biosynth_Transport"/>
</dbReference>
<feature type="transmembrane region" description="Helical" evidence="6">
    <location>
        <begin position="184"/>
        <end position="203"/>
    </location>
</feature>
<accession>A0A939HPV8</accession>
<sequence>MAREDGLLSRTLANLAWLLAGKGVGAVLSLIYLGLAVRTLKSQGFGQFTLVFGTAQAIAAVVSFQTWQIVIRYGVNHIATRDTGALARLAGFCIGLDVGSAVAGCFIAWGGVALLGPLLGWPEGLSHAALAFCFVMLLSVRSTAVGLLRLHDRFGVGAMADAVTPVARFIGALAAVLWDRTVTGFLLAWAIADIITAIAYWVCVAKVMPGALPVAQLRQGWRAPVENPGIWRFAWLTNLNSIIGTGCNNMVVIVVGLATGAADAGHYRLAYQLSQALVRVSEMFSRAVLPELARAHASQALDSIRMLLRKSTGLALGATLALALALAAFGRPVLHLVAGHDYLAAFPLLVALGIAASLDLIGVSFEPALLATGHAGQALKVRLVRTFILFAALGLLMPRIGIKGAAWSMLISSAVGLALSGLAVWRAIAKKKPARPQ</sequence>
<dbReference type="EMBL" id="JAFVMH010000006">
    <property type="protein sequence ID" value="MBO1325833.1"/>
    <property type="molecule type" value="Genomic_DNA"/>
</dbReference>
<name>A0A939HPV8_9PROT</name>
<evidence type="ECO:0000313" key="7">
    <source>
        <dbReference type="EMBL" id="MBO1325833.1"/>
    </source>
</evidence>
<feature type="transmembrane region" description="Helical" evidence="6">
    <location>
        <begin position="406"/>
        <end position="428"/>
    </location>
</feature>
<proteinExistence type="predicted"/>
<evidence type="ECO:0000256" key="3">
    <source>
        <dbReference type="ARBA" id="ARBA00022692"/>
    </source>
</evidence>
<keyword evidence="4 6" id="KW-1133">Transmembrane helix</keyword>
<dbReference type="Proteomes" id="UP000664073">
    <property type="component" value="Unassembled WGS sequence"/>
</dbReference>
<feature type="transmembrane region" description="Helical" evidence="6">
    <location>
        <begin position="342"/>
        <end position="362"/>
    </location>
</feature>
<evidence type="ECO:0000256" key="6">
    <source>
        <dbReference type="SAM" id="Phobius"/>
    </source>
</evidence>
<dbReference type="GO" id="GO:0005886">
    <property type="term" value="C:plasma membrane"/>
    <property type="evidence" value="ECO:0007669"/>
    <property type="project" value="UniProtKB-SubCell"/>
</dbReference>
<evidence type="ECO:0000256" key="2">
    <source>
        <dbReference type="ARBA" id="ARBA00022475"/>
    </source>
</evidence>
<feature type="transmembrane region" description="Helical" evidence="6">
    <location>
        <begin position="313"/>
        <end position="330"/>
    </location>
</feature>
<evidence type="ECO:0000313" key="8">
    <source>
        <dbReference type="Proteomes" id="UP000664073"/>
    </source>
</evidence>
<dbReference type="Pfam" id="PF01943">
    <property type="entry name" value="Polysacc_synt"/>
    <property type="match status" value="1"/>
</dbReference>
<keyword evidence="5 6" id="KW-0472">Membrane</keyword>
<keyword evidence="8" id="KW-1185">Reference proteome</keyword>
<comment type="subcellular location">
    <subcellularLocation>
        <location evidence="1">Cell membrane</location>
        <topology evidence="1">Multi-pass membrane protein</topology>
    </subcellularLocation>
</comment>
<dbReference type="InterPro" id="IPR002797">
    <property type="entry name" value="Polysacc_synth"/>
</dbReference>
<organism evidence="7 8">
    <name type="scientific">Acetobacter garciniae</name>
    <dbReference type="NCBI Taxonomy" id="2817435"/>
    <lineage>
        <taxon>Bacteria</taxon>
        <taxon>Pseudomonadati</taxon>
        <taxon>Pseudomonadota</taxon>
        <taxon>Alphaproteobacteria</taxon>
        <taxon>Acetobacterales</taxon>
        <taxon>Acetobacteraceae</taxon>
        <taxon>Acetobacter</taxon>
    </lineage>
</organism>
<evidence type="ECO:0000256" key="1">
    <source>
        <dbReference type="ARBA" id="ARBA00004651"/>
    </source>
</evidence>
<dbReference type="AlphaFoldDB" id="A0A939HPV8"/>
<protein>
    <submittedName>
        <fullName evidence="7">Oligosaccharide flippase family protein</fullName>
    </submittedName>
</protein>
<feature type="transmembrane region" description="Helical" evidence="6">
    <location>
        <begin position="85"/>
        <end position="109"/>
    </location>
</feature>
<feature type="transmembrane region" description="Helical" evidence="6">
    <location>
        <begin position="12"/>
        <end position="33"/>
    </location>
</feature>
<evidence type="ECO:0000256" key="5">
    <source>
        <dbReference type="ARBA" id="ARBA00023136"/>
    </source>
</evidence>
<reference evidence="7" key="1">
    <citation type="submission" date="2021-03" db="EMBL/GenBank/DDBJ databases">
        <title>The complete genome sequence of Acetobacter sp. TBRC 12339.</title>
        <authorList>
            <person name="Charoenyingcharoen P."/>
            <person name="Yukphan P."/>
        </authorList>
    </citation>
    <scope>NUCLEOTIDE SEQUENCE</scope>
    <source>
        <strain evidence="7">TBRC 12339</strain>
    </source>
</reference>
<comment type="caution">
    <text evidence="7">The sequence shown here is derived from an EMBL/GenBank/DDBJ whole genome shotgun (WGS) entry which is preliminary data.</text>
</comment>
<gene>
    <name evidence="7" type="ORF">J2D77_11770</name>
</gene>
<feature type="transmembrane region" description="Helical" evidence="6">
    <location>
        <begin position="160"/>
        <end position="178"/>
    </location>
</feature>
<feature type="transmembrane region" description="Helical" evidence="6">
    <location>
        <begin position="129"/>
        <end position="148"/>
    </location>
</feature>
<evidence type="ECO:0000256" key="4">
    <source>
        <dbReference type="ARBA" id="ARBA00022989"/>
    </source>
</evidence>
<dbReference type="PANTHER" id="PTHR30250:SF31">
    <property type="entry name" value="INNER MEMBRANE PROTEIN YGHQ"/>
    <property type="match status" value="1"/>
</dbReference>
<dbReference type="PANTHER" id="PTHR30250">
    <property type="entry name" value="PST FAMILY PREDICTED COLANIC ACID TRANSPORTER"/>
    <property type="match status" value="1"/>
</dbReference>
<keyword evidence="3 6" id="KW-0812">Transmembrane</keyword>
<keyword evidence="2" id="KW-1003">Cell membrane</keyword>